<gene>
    <name evidence="1" type="ORF">DVH24_019362</name>
</gene>
<name>A0A498I2S4_MALDO</name>
<protein>
    <submittedName>
        <fullName evidence="1">Uncharacterized protein</fullName>
    </submittedName>
</protein>
<dbReference type="Proteomes" id="UP000290289">
    <property type="component" value="Chromosome 14"/>
</dbReference>
<sequence>MLVEIMDARATILFAHDLGVTHLAVYGDAMMVINALQKDAATPCNVYSELEGHIWSTGDEQDCTSACEIGLIFLLR</sequence>
<keyword evidence="2" id="KW-1185">Reference proteome</keyword>
<proteinExistence type="predicted"/>
<accession>A0A498I2S4</accession>
<evidence type="ECO:0000313" key="1">
    <source>
        <dbReference type="EMBL" id="RXH76474.1"/>
    </source>
</evidence>
<reference evidence="1 2" key="1">
    <citation type="submission" date="2018-10" db="EMBL/GenBank/DDBJ databases">
        <title>A high-quality apple genome assembly.</title>
        <authorList>
            <person name="Hu J."/>
        </authorList>
    </citation>
    <scope>NUCLEOTIDE SEQUENCE [LARGE SCALE GENOMIC DNA]</scope>
    <source>
        <strain evidence="2">cv. HFTH1</strain>
        <tissue evidence="1">Young leaf</tissue>
    </source>
</reference>
<comment type="caution">
    <text evidence="1">The sequence shown here is derived from an EMBL/GenBank/DDBJ whole genome shotgun (WGS) entry which is preliminary data.</text>
</comment>
<dbReference type="AlphaFoldDB" id="A0A498I2S4"/>
<evidence type="ECO:0000313" key="2">
    <source>
        <dbReference type="Proteomes" id="UP000290289"/>
    </source>
</evidence>
<dbReference type="EMBL" id="RDQH01000340">
    <property type="protein sequence ID" value="RXH76474.1"/>
    <property type="molecule type" value="Genomic_DNA"/>
</dbReference>
<organism evidence="1 2">
    <name type="scientific">Malus domestica</name>
    <name type="common">Apple</name>
    <name type="synonym">Pyrus malus</name>
    <dbReference type="NCBI Taxonomy" id="3750"/>
    <lineage>
        <taxon>Eukaryota</taxon>
        <taxon>Viridiplantae</taxon>
        <taxon>Streptophyta</taxon>
        <taxon>Embryophyta</taxon>
        <taxon>Tracheophyta</taxon>
        <taxon>Spermatophyta</taxon>
        <taxon>Magnoliopsida</taxon>
        <taxon>eudicotyledons</taxon>
        <taxon>Gunneridae</taxon>
        <taxon>Pentapetalae</taxon>
        <taxon>rosids</taxon>
        <taxon>fabids</taxon>
        <taxon>Rosales</taxon>
        <taxon>Rosaceae</taxon>
        <taxon>Amygdaloideae</taxon>
        <taxon>Maleae</taxon>
        <taxon>Malus</taxon>
    </lineage>
</organism>